<feature type="compositionally biased region" description="Basic and acidic residues" evidence="9">
    <location>
        <begin position="364"/>
        <end position="386"/>
    </location>
</feature>
<feature type="coiled-coil region" evidence="8">
    <location>
        <begin position="227"/>
        <end position="279"/>
    </location>
</feature>
<feature type="region of interest" description="Disordered" evidence="9">
    <location>
        <begin position="1"/>
        <end position="55"/>
    </location>
</feature>
<evidence type="ECO:0000256" key="9">
    <source>
        <dbReference type="SAM" id="MobiDB-lite"/>
    </source>
</evidence>
<evidence type="ECO:0000256" key="6">
    <source>
        <dbReference type="ARBA" id="ARBA00023054"/>
    </source>
</evidence>
<dbReference type="GO" id="GO:0008270">
    <property type="term" value="F:zinc ion binding"/>
    <property type="evidence" value="ECO:0007669"/>
    <property type="project" value="UniProtKB-KW"/>
</dbReference>
<dbReference type="Proteomes" id="UP000266861">
    <property type="component" value="Unassembled WGS sequence"/>
</dbReference>
<feature type="region of interest" description="Disordered" evidence="9">
    <location>
        <begin position="168"/>
        <end position="187"/>
    </location>
</feature>
<evidence type="ECO:0000256" key="2">
    <source>
        <dbReference type="ARBA" id="ARBA00022723"/>
    </source>
</evidence>
<evidence type="ECO:0000256" key="7">
    <source>
        <dbReference type="PROSITE-ProRule" id="PRU00027"/>
    </source>
</evidence>
<feature type="compositionally biased region" description="Polar residues" evidence="9">
    <location>
        <begin position="22"/>
        <end position="37"/>
    </location>
</feature>
<feature type="compositionally biased region" description="Acidic residues" evidence="9">
    <location>
        <begin position="523"/>
        <end position="534"/>
    </location>
</feature>
<gene>
    <name evidence="11" type="ORF">Glove_487g48</name>
</gene>
<evidence type="ECO:0000256" key="4">
    <source>
        <dbReference type="ARBA" id="ARBA00022833"/>
    </source>
</evidence>
<keyword evidence="6 8" id="KW-0175">Coiled coil</keyword>
<feature type="compositionally biased region" description="Acidic residues" evidence="9">
    <location>
        <begin position="333"/>
        <end position="344"/>
    </location>
</feature>
<accession>A0A397GN51</accession>
<dbReference type="PROSITE" id="PS50808">
    <property type="entry name" value="ZF_BED"/>
    <property type="match status" value="1"/>
</dbReference>
<dbReference type="SMART" id="SM00614">
    <property type="entry name" value="ZnF_BED"/>
    <property type="match status" value="1"/>
</dbReference>
<dbReference type="GO" id="GO:0031267">
    <property type="term" value="F:small GTPase binding"/>
    <property type="evidence" value="ECO:0007669"/>
    <property type="project" value="TreeGrafter"/>
</dbReference>
<evidence type="ECO:0000256" key="5">
    <source>
        <dbReference type="ARBA" id="ARBA00023034"/>
    </source>
</evidence>
<feature type="region of interest" description="Disordered" evidence="9">
    <location>
        <begin position="496"/>
        <end position="541"/>
    </location>
</feature>
<evidence type="ECO:0000313" key="11">
    <source>
        <dbReference type="EMBL" id="RHZ50926.1"/>
    </source>
</evidence>
<dbReference type="GO" id="GO:0005794">
    <property type="term" value="C:Golgi apparatus"/>
    <property type="evidence" value="ECO:0007669"/>
    <property type="project" value="UniProtKB-SubCell"/>
</dbReference>
<dbReference type="PANTHER" id="PTHR18921:SF2">
    <property type="entry name" value="THYROID RECEPTOR-INTERACTING PROTEIN 11"/>
    <property type="match status" value="1"/>
</dbReference>
<dbReference type="GO" id="GO:0007030">
    <property type="term" value="P:Golgi organization"/>
    <property type="evidence" value="ECO:0007669"/>
    <property type="project" value="TreeGrafter"/>
</dbReference>
<evidence type="ECO:0000259" key="10">
    <source>
        <dbReference type="PROSITE" id="PS50808"/>
    </source>
</evidence>
<feature type="compositionally biased region" description="Polar residues" evidence="9">
    <location>
        <begin position="353"/>
        <end position="363"/>
    </location>
</feature>
<feature type="compositionally biased region" description="Polar residues" evidence="9">
    <location>
        <begin position="395"/>
        <end position="404"/>
    </location>
</feature>
<evidence type="ECO:0000256" key="3">
    <source>
        <dbReference type="ARBA" id="ARBA00022771"/>
    </source>
</evidence>
<sequence>MAEIISDTESENSQENIEHNEPSVSRETSNSNLTEASNNNLTVINNNGNNSDNANNKRKASIYQFFTLNKEENRYYCNHCVKSYKAAKDSSTSTLRSHISREHKNLNPEISTSGPLDKFFKSKTALACINFFNIILTIFTQENWIEDLINWIVADDQSFIVLSSLQNEPSSAHNEPESSETSKKSVDISSLKEKYNIRLPRSYKEQTSAPQTVHFSEELESTIPETVDELKTENQKLKEEIAELKRQNSQMEIDFEEKLEKSQENINQMKEEIDFLANINQQFGAENDQLIKNLDRFRKYRIPESISVRSSPGDSGTESEIIPSKRKRVFGNDSEEEDTESDDEKNEKGARLSSLQNEPSSAHNEPESSETSKKSVDISSLKEKYNIHLPRSYKEQTSAPQTVHFSEELESTIPETVDELKTENQKLKEEIAELKRQNSQMEIDFEEKLEKSQENINQMKEEIDFLANINQQFGAENDQLIKNLDRFRKYRIPESISVRSSPGDSGTESEIIPSKRKRVFGNDSEEEDTESDDEKNEKGARNEIKTIIKTIDSEFSLNYDQTFTSANNCEIHHKLIPELQKLLAPKFRPSVTQLTKWLNSIHKSRRATARMRNSGKLSKDLCRVHANNRQNDKKICRIKAAKELFRKNDPNITDYDKESLLRMLADHAFHSPEISDIDEEDRSKTVVNVYDLSWRSAKLKHLLRNVLNPKSASSTTAQLQRKQNYSDEIQRYDFPPPAKALNWACNEQEDVVYDTEFV</sequence>
<organism evidence="11 12">
    <name type="scientific">Diversispora epigaea</name>
    <dbReference type="NCBI Taxonomy" id="1348612"/>
    <lineage>
        <taxon>Eukaryota</taxon>
        <taxon>Fungi</taxon>
        <taxon>Fungi incertae sedis</taxon>
        <taxon>Mucoromycota</taxon>
        <taxon>Glomeromycotina</taxon>
        <taxon>Glomeromycetes</taxon>
        <taxon>Diversisporales</taxon>
        <taxon>Diversisporaceae</taxon>
        <taxon>Diversispora</taxon>
    </lineage>
</organism>
<feature type="compositionally biased region" description="Polar residues" evidence="9">
    <location>
        <begin position="307"/>
        <end position="318"/>
    </location>
</feature>
<feature type="compositionally biased region" description="Low complexity" evidence="9">
    <location>
        <begin position="38"/>
        <end position="54"/>
    </location>
</feature>
<evidence type="ECO:0000256" key="1">
    <source>
        <dbReference type="ARBA" id="ARBA00004555"/>
    </source>
</evidence>
<feature type="compositionally biased region" description="Polar residues" evidence="9">
    <location>
        <begin position="497"/>
        <end position="508"/>
    </location>
</feature>
<proteinExistence type="predicted"/>
<comment type="caution">
    <text evidence="11">The sequence shown here is derived from an EMBL/GenBank/DDBJ whole genome shotgun (WGS) entry which is preliminary data.</text>
</comment>
<keyword evidence="12" id="KW-1185">Reference proteome</keyword>
<dbReference type="PANTHER" id="PTHR18921">
    <property type="entry name" value="MYOSIN HEAVY CHAIN - RELATED"/>
    <property type="match status" value="1"/>
</dbReference>
<feature type="compositionally biased region" description="Acidic residues" evidence="9">
    <location>
        <begin position="1"/>
        <end position="12"/>
    </location>
</feature>
<protein>
    <recommendedName>
        <fullName evidence="10">BED-type domain-containing protein</fullName>
    </recommendedName>
</protein>
<comment type="subcellular location">
    <subcellularLocation>
        <location evidence="1">Golgi apparatus</location>
    </subcellularLocation>
</comment>
<dbReference type="GO" id="GO:0006888">
    <property type="term" value="P:endoplasmic reticulum to Golgi vesicle-mediated transport"/>
    <property type="evidence" value="ECO:0007669"/>
    <property type="project" value="TreeGrafter"/>
</dbReference>
<feature type="domain" description="BED-type" evidence="10">
    <location>
        <begin position="57"/>
        <end position="110"/>
    </location>
</feature>
<dbReference type="InterPro" id="IPR003656">
    <property type="entry name" value="Znf_BED"/>
</dbReference>
<dbReference type="GO" id="GO:0003677">
    <property type="term" value="F:DNA binding"/>
    <property type="evidence" value="ECO:0007669"/>
    <property type="project" value="InterPro"/>
</dbReference>
<dbReference type="Pfam" id="PF02892">
    <property type="entry name" value="zf-BED"/>
    <property type="match status" value="1"/>
</dbReference>
<feature type="compositionally biased region" description="Basic and acidic residues" evidence="9">
    <location>
        <begin position="174"/>
        <end position="187"/>
    </location>
</feature>
<feature type="region of interest" description="Disordered" evidence="9">
    <location>
        <begin position="306"/>
        <end position="410"/>
    </location>
</feature>
<feature type="coiled-coil region" evidence="8">
    <location>
        <begin position="417"/>
        <end position="469"/>
    </location>
</feature>
<keyword evidence="4" id="KW-0862">Zinc</keyword>
<dbReference type="EMBL" id="PQFF01000425">
    <property type="protein sequence ID" value="RHZ50926.1"/>
    <property type="molecule type" value="Genomic_DNA"/>
</dbReference>
<keyword evidence="2" id="KW-0479">Metal-binding</keyword>
<keyword evidence="3 7" id="KW-0863">Zinc-finger</keyword>
<dbReference type="STRING" id="1348612.A0A397GN51"/>
<keyword evidence="5" id="KW-0333">Golgi apparatus</keyword>
<reference evidence="11 12" key="1">
    <citation type="submission" date="2018-08" db="EMBL/GenBank/DDBJ databases">
        <title>Genome and evolution of the arbuscular mycorrhizal fungus Diversispora epigaea (formerly Glomus versiforme) and its bacterial endosymbionts.</title>
        <authorList>
            <person name="Sun X."/>
            <person name="Fei Z."/>
            <person name="Harrison M."/>
        </authorList>
    </citation>
    <scope>NUCLEOTIDE SEQUENCE [LARGE SCALE GENOMIC DNA]</scope>
    <source>
        <strain evidence="11 12">IT104</strain>
    </source>
</reference>
<name>A0A397GN51_9GLOM</name>
<evidence type="ECO:0000313" key="12">
    <source>
        <dbReference type="Proteomes" id="UP000266861"/>
    </source>
</evidence>
<evidence type="ECO:0000256" key="8">
    <source>
        <dbReference type="SAM" id="Coils"/>
    </source>
</evidence>
<dbReference type="AlphaFoldDB" id="A0A397GN51"/>